<dbReference type="Proteomes" id="UP000289664">
    <property type="component" value="Chromosome"/>
</dbReference>
<proteinExistence type="predicted"/>
<sequence length="125" mass="14247">MISMDSSPDIIKDASDALKPIEDRGITVMQGWYDKDLNKCHVTLWDLGETDDNFSDDDAEGVTLSLQVTIFSKEDEVELAREIKSLMKENGFSFEGRNGDDSKPEDGIYMKAQRFTKYYESEEKS</sequence>
<organism evidence="1 2">
    <name type="scientific">Clostridium scindens (strain ATCC 35704 / DSM 5676 / VPI 13733 / 19)</name>
    <dbReference type="NCBI Taxonomy" id="411468"/>
    <lineage>
        <taxon>Bacteria</taxon>
        <taxon>Bacillati</taxon>
        <taxon>Bacillota</taxon>
        <taxon>Clostridia</taxon>
        <taxon>Lachnospirales</taxon>
        <taxon>Lachnospiraceae</taxon>
    </lineage>
</organism>
<evidence type="ECO:0000313" key="1">
    <source>
        <dbReference type="EMBL" id="QBF74688.1"/>
    </source>
</evidence>
<reference evidence="1 2" key="1">
    <citation type="journal article" date="2019" name="Appl. Environ. Microbiol.">
        <title>Clostridium scindens ATCC 35704: integration of nutritional requirements, the complete genome sequence, and global transcriptional responses to bile acids.</title>
        <authorList>
            <person name="Devendran S."/>
            <person name="Shrestha R."/>
            <person name="Alves J.M.P."/>
            <person name="Wolf P.G."/>
            <person name="Ly L."/>
            <person name="Hernandez A.G."/>
            <person name="Mendez-Garcia C."/>
            <person name="Inboden A."/>
            <person name="Wiley J."/>
            <person name="Paul O."/>
            <person name="Allen A."/>
            <person name="Springer E."/>
            <person name="Wright C.L."/>
            <person name="Fields C.J."/>
            <person name="Daniel S.L."/>
            <person name="Ridlon J.M."/>
        </authorList>
    </citation>
    <scope>NUCLEOTIDE SEQUENCE [LARGE SCALE GENOMIC DNA]</scope>
    <source>
        <strain evidence="1 2">ATCC 35704</strain>
    </source>
</reference>
<dbReference type="AlphaFoldDB" id="A0A494WNB6"/>
<dbReference type="EMBL" id="CP036170">
    <property type="protein sequence ID" value="QBF74688.1"/>
    <property type="molecule type" value="Genomic_DNA"/>
</dbReference>
<protein>
    <submittedName>
        <fullName evidence="1">Uncharacterized protein</fullName>
    </submittedName>
</protein>
<evidence type="ECO:0000313" key="2">
    <source>
        <dbReference type="Proteomes" id="UP000289664"/>
    </source>
</evidence>
<name>A0A494WNB6_CLOS5</name>
<accession>A0A494WNB6</accession>
<keyword evidence="2" id="KW-1185">Reference proteome</keyword>
<gene>
    <name evidence="1" type="ORF">HDCHBGLK_02090</name>
</gene>
<dbReference type="KEGG" id="csci:HDCHBGLK_02090"/>